<evidence type="ECO:0000313" key="6">
    <source>
        <dbReference type="EMBL" id="GER04493.1"/>
    </source>
</evidence>
<dbReference type="Proteomes" id="UP000324996">
    <property type="component" value="Unassembled WGS sequence"/>
</dbReference>
<dbReference type="SUPFAM" id="SSF160246">
    <property type="entry name" value="EspE N-terminal domain-like"/>
    <property type="match status" value="1"/>
</dbReference>
<dbReference type="SMART" id="SM00382">
    <property type="entry name" value="AAA"/>
    <property type="match status" value="1"/>
</dbReference>
<comment type="caution">
    <text evidence="6">The sequence shown here is derived from an EMBL/GenBank/DDBJ whole genome shotgun (WGS) entry which is preliminary data.</text>
</comment>
<dbReference type="GO" id="GO:0005524">
    <property type="term" value="F:ATP binding"/>
    <property type="evidence" value="ECO:0007669"/>
    <property type="project" value="UniProtKB-KW"/>
</dbReference>
<comment type="similarity">
    <text evidence="1">Belongs to the GSP E family.</text>
</comment>
<dbReference type="GO" id="GO:0016887">
    <property type="term" value="F:ATP hydrolysis activity"/>
    <property type="evidence" value="ECO:0007669"/>
    <property type="project" value="TreeGrafter"/>
</dbReference>
<evidence type="ECO:0000256" key="4">
    <source>
        <dbReference type="SAM" id="MobiDB-lite"/>
    </source>
</evidence>
<evidence type="ECO:0000259" key="5">
    <source>
        <dbReference type="PROSITE" id="PS00662"/>
    </source>
</evidence>
<dbReference type="AlphaFoldDB" id="A0A5A7N818"/>
<reference evidence="6 7" key="1">
    <citation type="submission" date="2019-09" db="EMBL/GenBank/DDBJ databases">
        <title>NBRP : Genome information of microbial organism related human and environment.</title>
        <authorList>
            <person name="Hattori M."/>
            <person name="Oshima K."/>
            <person name="Inaba H."/>
            <person name="Suda W."/>
            <person name="Sakamoto M."/>
            <person name="Iino T."/>
            <person name="Kitahara M."/>
            <person name="Oshida Y."/>
            <person name="Iida T."/>
            <person name="Kudo T."/>
            <person name="Itoh T."/>
            <person name="Ohkuma M."/>
        </authorList>
    </citation>
    <scope>NUCLEOTIDE SEQUENCE [LARGE SCALE GENOMIC DNA]</scope>
    <source>
        <strain evidence="6 7">Q-1</strain>
    </source>
</reference>
<organism evidence="6 7">
    <name type="scientific">Iodidimonas nitroreducens</name>
    <dbReference type="NCBI Taxonomy" id="1236968"/>
    <lineage>
        <taxon>Bacteria</taxon>
        <taxon>Pseudomonadati</taxon>
        <taxon>Pseudomonadota</taxon>
        <taxon>Alphaproteobacteria</taxon>
        <taxon>Iodidimonadales</taxon>
        <taxon>Iodidimonadaceae</taxon>
        <taxon>Iodidimonas</taxon>
    </lineage>
</organism>
<evidence type="ECO:0000313" key="7">
    <source>
        <dbReference type="Proteomes" id="UP000324996"/>
    </source>
</evidence>
<dbReference type="InterPro" id="IPR003593">
    <property type="entry name" value="AAA+_ATPase"/>
</dbReference>
<keyword evidence="2" id="KW-0547">Nucleotide-binding</keyword>
<dbReference type="PANTHER" id="PTHR30258:SF2">
    <property type="entry name" value="COMG OPERON PROTEIN 1"/>
    <property type="match status" value="1"/>
</dbReference>
<dbReference type="CDD" id="cd01129">
    <property type="entry name" value="PulE-GspE-like"/>
    <property type="match status" value="1"/>
</dbReference>
<dbReference type="InterPro" id="IPR037257">
    <property type="entry name" value="T2SS_E_N_sf"/>
</dbReference>
<dbReference type="EMBL" id="BKCN01000010">
    <property type="protein sequence ID" value="GER04493.1"/>
    <property type="molecule type" value="Genomic_DNA"/>
</dbReference>
<feature type="region of interest" description="Disordered" evidence="4">
    <location>
        <begin position="105"/>
        <end position="125"/>
    </location>
</feature>
<dbReference type="FunFam" id="3.30.450.90:FF:000001">
    <property type="entry name" value="Type II secretion system ATPase GspE"/>
    <property type="match status" value="1"/>
</dbReference>
<dbReference type="PANTHER" id="PTHR30258">
    <property type="entry name" value="TYPE II SECRETION SYSTEM PROTEIN GSPE-RELATED"/>
    <property type="match status" value="1"/>
</dbReference>
<keyword evidence="3" id="KW-0067">ATP-binding</keyword>
<evidence type="ECO:0000256" key="2">
    <source>
        <dbReference type="ARBA" id="ARBA00022741"/>
    </source>
</evidence>
<dbReference type="InterPro" id="IPR027417">
    <property type="entry name" value="P-loop_NTPase"/>
</dbReference>
<evidence type="ECO:0000256" key="1">
    <source>
        <dbReference type="ARBA" id="ARBA00006611"/>
    </source>
</evidence>
<dbReference type="InterPro" id="IPR001482">
    <property type="entry name" value="T2SS/T4SS_dom"/>
</dbReference>
<evidence type="ECO:0000256" key="3">
    <source>
        <dbReference type="ARBA" id="ARBA00022840"/>
    </source>
</evidence>
<dbReference type="PROSITE" id="PS00662">
    <property type="entry name" value="T2SP_E"/>
    <property type="match status" value="1"/>
</dbReference>
<dbReference type="RefSeq" id="WP_313981165.1">
    <property type="nucleotide sequence ID" value="NZ_BKCN01000010.1"/>
</dbReference>
<sequence>MDHRRIGTILAELGLITARDRAQAEAFQREVGGLYGQALLRLGALGEPDLLKALSSQLDLPILPPQAAPDASACLAAAESLGLPLSWFLQKSVPVWCLPVEKPDAAPNGSPDASRDEIPDEPTWQPGIICAAPRHSLDPDILEMLESRASCVRIHLAANSLIDSLLTHFDQASASAMEDDETDTARLREMAEEAPVIDFVNTIFNQALNEGASDIHIEPSEHMFQVRSRIDGVLHVKATQPRRRFDAVVSRVKLLSGMDIAERRLPQDGRQTIRISGEEVDLRVSSLPTSWGEGLVLRLLRKQRTLLDLSGLGLYGRARDVLDDLLRENHGIILVTGPTGSGKSTTLYRALETVNDGIRKIITIEDPVEYDMTGVSQIQTKSEIGYDFARGLRAILRQDPDVIMIGEIRDGETAAIAAQAALTGHLVLSTLHTNSALAAIPRLIDLGLEPFLVASASSAPPPKGWCAACAPIAPGMKPIPSASPSKMPSSTGWPPIALRCNPSLTKTPPDGAPRRAAINVPTAAIRGGWLYLKSLPSTGPSLKPFPLADPCAI</sequence>
<keyword evidence="7" id="KW-1185">Reference proteome</keyword>
<feature type="domain" description="Bacterial type II secretion system protein E" evidence="5">
    <location>
        <begin position="396"/>
        <end position="410"/>
    </location>
</feature>
<dbReference type="Gene3D" id="3.30.450.90">
    <property type="match status" value="1"/>
</dbReference>
<name>A0A5A7N818_9PROT</name>
<proteinExistence type="inferred from homology"/>
<accession>A0A5A7N818</accession>
<dbReference type="Gene3D" id="3.40.50.300">
    <property type="entry name" value="P-loop containing nucleotide triphosphate hydrolases"/>
    <property type="match status" value="1"/>
</dbReference>
<protein>
    <recommendedName>
        <fullName evidence="5">Bacterial type II secretion system protein E domain-containing protein</fullName>
    </recommendedName>
</protein>
<gene>
    <name evidence="6" type="ORF">JCM17846_21750</name>
</gene>
<dbReference type="GO" id="GO:0005886">
    <property type="term" value="C:plasma membrane"/>
    <property type="evidence" value="ECO:0007669"/>
    <property type="project" value="TreeGrafter"/>
</dbReference>
<dbReference type="SUPFAM" id="SSF52540">
    <property type="entry name" value="P-loop containing nucleoside triphosphate hydrolases"/>
    <property type="match status" value="1"/>
</dbReference>
<dbReference type="Pfam" id="PF00437">
    <property type="entry name" value="T2SSE"/>
    <property type="match status" value="1"/>
</dbReference>